<organism evidence="3 4">
    <name type="scientific">Angomonas deanei</name>
    <dbReference type="NCBI Taxonomy" id="59799"/>
    <lineage>
        <taxon>Eukaryota</taxon>
        <taxon>Discoba</taxon>
        <taxon>Euglenozoa</taxon>
        <taxon>Kinetoplastea</taxon>
        <taxon>Metakinetoplastina</taxon>
        <taxon>Trypanosomatida</taxon>
        <taxon>Trypanosomatidae</taxon>
        <taxon>Strigomonadinae</taxon>
        <taxon>Angomonas</taxon>
    </lineage>
</organism>
<evidence type="ECO:0000313" key="3">
    <source>
        <dbReference type="EMBL" id="CAD2216759.1"/>
    </source>
</evidence>
<dbReference type="Proteomes" id="UP000515908">
    <property type="component" value="Chromosome 07"/>
</dbReference>
<keyword evidence="4" id="KW-1185">Reference proteome</keyword>
<dbReference type="EMBL" id="LR877151">
    <property type="protein sequence ID" value="CAD2216759.1"/>
    <property type="molecule type" value="Genomic_DNA"/>
</dbReference>
<evidence type="ECO:0000256" key="2">
    <source>
        <dbReference type="SAM" id="MobiDB-lite"/>
    </source>
</evidence>
<protein>
    <submittedName>
        <fullName evidence="3">Uncharacterized protein</fullName>
    </submittedName>
</protein>
<name>A0A7G2CB65_9TRYP</name>
<feature type="region of interest" description="Disordered" evidence="2">
    <location>
        <begin position="238"/>
        <end position="269"/>
    </location>
</feature>
<dbReference type="AlphaFoldDB" id="A0A7G2CB65"/>
<evidence type="ECO:0000256" key="1">
    <source>
        <dbReference type="SAM" id="Coils"/>
    </source>
</evidence>
<gene>
    <name evidence="3" type="ORF">ADEAN_000423200</name>
</gene>
<feature type="compositionally biased region" description="Polar residues" evidence="2">
    <location>
        <begin position="259"/>
        <end position="269"/>
    </location>
</feature>
<feature type="coiled-coil region" evidence="1">
    <location>
        <begin position="326"/>
        <end position="484"/>
    </location>
</feature>
<accession>A0A7G2CB65</accession>
<dbReference type="VEuPathDB" id="TriTrypDB:ADEAN_000423200"/>
<evidence type="ECO:0000313" key="4">
    <source>
        <dbReference type="Proteomes" id="UP000515908"/>
    </source>
</evidence>
<sequence length="510" mass="58757">MELGKLTDQEAGNIFYFTVDETNPQSPRRERTKTFYVVSLSSSYIDSFYFLCHSLCSEKRLPQWHLMYERLFGEISYTVFRTNVQSAPRWNFASGSIESLPDCAHSICGLYRDETSARLGLQAIINYDTSIMQRQKKQLRERRQSSFTPPKASEESKLIHPVAMNRQLDYADSTTNSMRDSALVNLSSIKASSLPVASMEMNPGWKNLYDQTQANKENELEGVKQELRELRQKYDQERKVNRELTSRASDSPGTAEFNPLNNGMITSARYTSSNNSLPFAPKRNTVANGDQEADKANQLLTNSRQDVINTLTEQLRLKEALLSSLMLDRKNEVSQFQNKIKDLERKLVEERKGNGEKLCDLVMENKNTIAKLEENMERKEAELRKVYEVALQSSDVRLAQMTEKLSEAQRKKKELADSVVELEKIKEEVKEWEKCHEAARRKFDTVCESEKTLRAELDAANQLLSQQRTELQQASQLIEKLKAGLETVRYEIPNLWREVHQHNNGFPLQV</sequence>
<keyword evidence="1" id="KW-0175">Coiled coil</keyword>
<proteinExistence type="predicted"/>
<reference evidence="3 4" key="1">
    <citation type="submission" date="2020-08" db="EMBL/GenBank/DDBJ databases">
        <authorList>
            <person name="Newling K."/>
            <person name="Davey J."/>
            <person name="Forrester S."/>
        </authorList>
    </citation>
    <scope>NUCLEOTIDE SEQUENCE [LARGE SCALE GENOMIC DNA]</scope>
    <source>
        <strain evidence="4">Crithidia deanei Carvalho (ATCC PRA-265)</strain>
    </source>
</reference>